<comment type="caution">
    <text evidence="2">The sequence shown here is derived from an EMBL/GenBank/DDBJ whole genome shotgun (WGS) entry which is preliminary data.</text>
</comment>
<keyword evidence="2" id="KW-0540">Nuclease</keyword>
<dbReference type="RefSeq" id="WP_200486554.1">
    <property type="nucleotide sequence ID" value="NZ_JAEPIV010000018.1"/>
</dbReference>
<name>A0ABS1I4E3_9PROT</name>
<sequence length="169" mass="18832">MPAYDFKQLSPQDFEDLTRDLLRAAWDTSVESFGPGPDQGIDLRFAAAIGVGIVQCKHFARSGFTKLLAHMEDEVLKVRRLSPDRYVLVTSLPLTPLQKDKLSAALAPHVRNTQDILGAGDLNSLLAKYPEVEKAHHKLWLTSTAVLERLVHAANHVSTDMLTRIIHRS</sequence>
<evidence type="ECO:0000313" key="3">
    <source>
        <dbReference type="Proteomes" id="UP000654452"/>
    </source>
</evidence>
<dbReference type="InterPro" id="IPR007560">
    <property type="entry name" value="Restrct_endonuc_IV_Mrr"/>
</dbReference>
<keyword evidence="3" id="KW-1185">Reference proteome</keyword>
<dbReference type="Pfam" id="PF04471">
    <property type="entry name" value="Mrr_cat"/>
    <property type="match status" value="1"/>
</dbReference>
<accession>A0ABS1I4E3</accession>
<reference evidence="2 3" key="1">
    <citation type="submission" date="2021-01" db="EMBL/GenBank/DDBJ databases">
        <title>Azospirillum sp. YIM DDC1 draft genome.</title>
        <authorList>
            <person name="Wang Y.-X."/>
        </authorList>
    </citation>
    <scope>NUCLEOTIDE SEQUENCE [LARGE SCALE GENOMIC DNA]</scope>
    <source>
        <strain evidence="2 3">YIM DDC1</strain>
    </source>
</reference>
<keyword evidence="2" id="KW-0378">Hydrolase</keyword>
<organism evidence="2 3">
    <name type="scientific">Azospirillum aestuarii</name>
    <dbReference type="NCBI Taxonomy" id="2802052"/>
    <lineage>
        <taxon>Bacteria</taxon>
        <taxon>Pseudomonadati</taxon>
        <taxon>Pseudomonadota</taxon>
        <taxon>Alphaproteobacteria</taxon>
        <taxon>Rhodospirillales</taxon>
        <taxon>Azospirillaceae</taxon>
        <taxon>Azospirillum</taxon>
    </lineage>
</organism>
<evidence type="ECO:0000259" key="1">
    <source>
        <dbReference type="Pfam" id="PF04471"/>
    </source>
</evidence>
<dbReference type="Proteomes" id="UP000654452">
    <property type="component" value="Unassembled WGS sequence"/>
</dbReference>
<keyword evidence="2" id="KW-0255">Endonuclease</keyword>
<dbReference type="GO" id="GO:0004519">
    <property type="term" value="F:endonuclease activity"/>
    <property type="evidence" value="ECO:0007669"/>
    <property type="project" value="UniProtKB-KW"/>
</dbReference>
<dbReference type="EMBL" id="JAEPIV010000018">
    <property type="protein sequence ID" value="MBK4721912.1"/>
    <property type="molecule type" value="Genomic_DNA"/>
</dbReference>
<proteinExistence type="predicted"/>
<gene>
    <name evidence="2" type="ORF">JJL56_23955</name>
</gene>
<feature type="domain" description="Restriction endonuclease type IV Mrr" evidence="1">
    <location>
        <begin position="7"/>
        <end position="60"/>
    </location>
</feature>
<protein>
    <submittedName>
        <fullName evidence="2">Restriction endonuclease</fullName>
    </submittedName>
</protein>
<evidence type="ECO:0000313" key="2">
    <source>
        <dbReference type="EMBL" id="MBK4721912.1"/>
    </source>
</evidence>